<feature type="chain" id="PRO_5001529282" evidence="1">
    <location>
        <begin position="22"/>
        <end position="149"/>
    </location>
</feature>
<organism evidence="2 3">
    <name type="scientific">Albugo candida</name>
    <dbReference type="NCBI Taxonomy" id="65357"/>
    <lineage>
        <taxon>Eukaryota</taxon>
        <taxon>Sar</taxon>
        <taxon>Stramenopiles</taxon>
        <taxon>Oomycota</taxon>
        <taxon>Peronosporomycetes</taxon>
        <taxon>Albuginales</taxon>
        <taxon>Albuginaceae</taxon>
        <taxon>Albugo</taxon>
    </lineage>
</organism>
<proteinExistence type="predicted"/>
<sequence length="149" mass="16759">MVSFGNLVLICGLSAITTVESKCPSLDQYKDYLSNCLPKFKLSNCPDIRVDAYRSLITEIFLPGDLMLTKNGLTYAQLAAGGTKILPKEPTTKRNSKGVIYETDKEYVLRLEKNFKTMPQYHILYDTVPPHTRNFVVNIATMCFEVPGL</sequence>
<accession>A0A024FUL1</accession>
<evidence type="ECO:0000256" key="1">
    <source>
        <dbReference type="SAM" id="SignalP"/>
    </source>
</evidence>
<evidence type="ECO:0000313" key="3">
    <source>
        <dbReference type="Proteomes" id="UP000053237"/>
    </source>
</evidence>
<dbReference type="EMBL" id="CAIX01000415">
    <property type="protein sequence ID" value="CCI10815.1"/>
    <property type="molecule type" value="Genomic_DNA"/>
</dbReference>
<gene>
    <name evidence="2" type="ORF">BN9_117620</name>
</gene>
<dbReference type="AlphaFoldDB" id="A0A024FUL1"/>
<name>A0A024FUL1_9STRA</name>
<protein>
    <submittedName>
        <fullName evidence="2">Uncharacterized protein</fullName>
    </submittedName>
</protein>
<comment type="caution">
    <text evidence="2">The sequence shown here is derived from an EMBL/GenBank/DDBJ whole genome shotgun (WGS) entry which is preliminary data.</text>
</comment>
<dbReference type="Proteomes" id="UP000053237">
    <property type="component" value="Unassembled WGS sequence"/>
</dbReference>
<feature type="signal peptide" evidence="1">
    <location>
        <begin position="1"/>
        <end position="21"/>
    </location>
</feature>
<dbReference type="InParanoid" id="A0A024FUL1"/>
<keyword evidence="3" id="KW-1185">Reference proteome</keyword>
<reference evidence="2 3" key="1">
    <citation type="submission" date="2012-05" db="EMBL/GenBank/DDBJ databases">
        <title>Recombination and specialization in a pathogen metapopulation.</title>
        <authorList>
            <person name="Gardiner A."/>
            <person name="Kemen E."/>
            <person name="Schultz-Larsen T."/>
            <person name="MacLean D."/>
            <person name="Van Oosterhout C."/>
            <person name="Jones J.D.G."/>
        </authorList>
    </citation>
    <scope>NUCLEOTIDE SEQUENCE [LARGE SCALE GENOMIC DNA]</scope>
    <source>
        <strain evidence="2 3">Ac Nc2</strain>
    </source>
</reference>
<keyword evidence="1" id="KW-0732">Signal</keyword>
<evidence type="ECO:0000313" key="2">
    <source>
        <dbReference type="EMBL" id="CCI10815.1"/>
    </source>
</evidence>